<dbReference type="Proteomes" id="UP001501475">
    <property type="component" value="Unassembled WGS sequence"/>
</dbReference>
<gene>
    <name evidence="7" type="ORF">GCM10009810_22290</name>
</gene>
<evidence type="ECO:0000256" key="2">
    <source>
        <dbReference type="ARBA" id="ARBA00022801"/>
    </source>
</evidence>
<dbReference type="GO" id="GO:0016787">
    <property type="term" value="F:hydrolase activity"/>
    <property type="evidence" value="ECO:0007669"/>
    <property type="project" value="UniProtKB-KW"/>
</dbReference>
<evidence type="ECO:0000256" key="3">
    <source>
        <dbReference type="ARBA" id="ARBA00023295"/>
    </source>
</evidence>
<dbReference type="InterPro" id="IPR017853">
    <property type="entry name" value="GH"/>
</dbReference>
<dbReference type="SUPFAM" id="SSF51445">
    <property type="entry name" value="(Trans)glycosidases"/>
    <property type="match status" value="1"/>
</dbReference>
<sequence>MRARHTVIVAAAVALAACTSPAQEARTGATPSASATTAATDTPSTSTPPSATVDARAACIAKLAAGMSNRARVGQLLMVGLEPASGAPGVKTAVATYGAGGVIFLGGWSGAATVKSVASQVASYASGPALFVAADQEGGQVQQLKGAGFSVIPSAEQQSGLGSAALTTSATGWAEELRAAGVNVNLAPVADTVPADIGTANGPIGRYHREYGATPELVTQSVTAFIDGMHAGGVAATVKHFPGIGRIAGNTDTASTGITDNVATVTDPDLAPFAAGIAAGADFVMVSSANYPKIAEGQALFAPAIVTGLLRDRLGYAGVVITDDVGAAAAVAAVPIGNRATGFIAAGGDIVLTARPSDIPIMSKVVLAQAAADPVFADQVAAAVTRVLTLKTARGLTTCS</sequence>
<evidence type="ECO:0000256" key="1">
    <source>
        <dbReference type="ARBA" id="ARBA00005336"/>
    </source>
</evidence>
<feature type="domain" description="Glycoside hydrolase family 3 N-terminal" evidence="6">
    <location>
        <begin position="71"/>
        <end position="390"/>
    </location>
</feature>
<evidence type="ECO:0000256" key="4">
    <source>
        <dbReference type="SAM" id="MobiDB-lite"/>
    </source>
</evidence>
<dbReference type="InterPro" id="IPR001764">
    <property type="entry name" value="Glyco_hydro_3_N"/>
</dbReference>
<dbReference type="RefSeq" id="WP_344066136.1">
    <property type="nucleotide sequence ID" value="NZ_BAAAPN010000051.1"/>
</dbReference>
<reference evidence="8" key="1">
    <citation type="journal article" date="2019" name="Int. J. Syst. Evol. Microbiol.">
        <title>The Global Catalogue of Microorganisms (GCM) 10K type strain sequencing project: providing services to taxonomists for standard genome sequencing and annotation.</title>
        <authorList>
            <consortium name="The Broad Institute Genomics Platform"/>
            <consortium name="The Broad Institute Genome Sequencing Center for Infectious Disease"/>
            <person name="Wu L."/>
            <person name="Ma J."/>
        </authorList>
    </citation>
    <scope>NUCLEOTIDE SEQUENCE [LARGE SCALE GENOMIC DNA]</scope>
    <source>
        <strain evidence="8">JCM 15591</strain>
    </source>
</reference>
<keyword evidence="2 7" id="KW-0378">Hydrolase</keyword>
<dbReference type="EMBL" id="BAAAPN010000051">
    <property type="protein sequence ID" value="GAA1762540.1"/>
    <property type="molecule type" value="Genomic_DNA"/>
</dbReference>
<dbReference type="PANTHER" id="PTHR30480">
    <property type="entry name" value="BETA-HEXOSAMINIDASE-RELATED"/>
    <property type="match status" value="1"/>
</dbReference>
<accession>A0ABP4WTS9</accession>
<keyword evidence="5" id="KW-0732">Signal</keyword>
<comment type="similarity">
    <text evidence="1">Belongs to the glycosyl hydrolase 3 family.</text>
</comment>
<evidence type="ECO:0000313" key="7">
    <source>
        <dbReference type="EMBL" id="GAA1762540.1"/>
    </source>
</evidence>
<evidence type="ECO:0000313" key="8">
    <source>
        <dbReference type="Proteomes" id="UP001501475"/>
    </source>
</evidence>
<dbReference type="PROSITE" id="PS00775">
    <property type="entry name" value="GLYCOSYL_HYDROL_F3"/>
    <property type="match status" value="1"/>
</dbReference>
<dbReference type="InterPro" id="IPR036962">
    <property type="entry name" value="Glyco_hydro_3_N_sf"/>
</dbReference>
<feature type="region of interest" description="Disordered" evidence="4">
    <location>
        <begin position="25"/>
        <end position="51"/>
    </location>
</feature>
<evidence type="ECO:0000259" key="6">
    <source>
        <dbReference type="Pfam" id="PF00933"/>
    </source>
</evidence>
<evidence type="ECO:0000256" key="5">
    <source>
        <dbReference type="SAM" id="SignalP"/>
    </source>
</evidence>
<comment type="caution">
    <text evidence="7">The sequence shown here is derived from an EMBL/GenBank/DDBJ whole genome shotgun (WGS) entry which is preliminary data.</text>
</comment>
<dbReference type="Gene3D" id="3.20.20.300">
    <property type="entry name" value="Glycoside hydrolase, family 3, N-terminal domain"/>
    <property type="match status" value="1"/>
</dbReference>
<dbReference type="InterPro" id="IPR019800">
    <property type="entry name" value="Glyco_hydro_3_AS"/>
</dbReference>
<name>A0ABP4WTS9_9MICO</name>
<keyword evidence="3" id="KW-0326">Glycosidase</keyword>
<protein>
    <submittedName>
        <fullName evidence="7">Glycoside hydrolase family 3 protein</fullName>
    </submittedName>
</protein>
<proteinExistence type="inferred from homology"/>
<feature type="signal peptide" evidence="5">
    <location>
        <begin position="1"/>
        <end position="24"/>
    </location>
</feature>
<dbReference type="PROSITE" id="PS51257">
    <property type="entry name" value="PROKAR_LIPOPROTEIN"/>
    <property type="match status" value="1"/>
</dbReference>
<keyword evidence="8" id="KW-1185">Reference proteome</keyword>
<feature type="chain" id="PRO_5046571568" evidence="5">
    <location>
        <begin position="25"/>
        <end position="400"/>
    </location>
</feature>
<dbReference type="Pfam" id="PF00933">
    <property type="entry name" value="Glyco_hydro_3"/>
    <property type="match status" value="1"/>
</dbReference>
<dbReference type="PANTHER" id="PTHR30480:SF16">
    <property type="entry name" value="GLYCOSIDE HYDROLASE FAMILY 3 DOMAIN PROTEIN"/>
    <property type="match status" value="1"/>
</dbReference>
<dbReference type="InterPro" id="IPR050226">
    <property type="entry name" value="NagZ_Beta-hexosaminidase"/>
</dbReference>
<feature type="compositionally biased region" description="Low complexity" evidence="4">
    <location>
        <begin position="29"/>
        <end position="51"/>
    </location>
</feature>
<organism evidence="7 8">
    <name type="scientific">Nostocoides vanveenii</name>
    <dbReference type="NCBI Taxonomy" id="330835"/>
    <lineage>
        <taxon>Bacteria</taxon>
        <taxon>Bacillati</taxon>
        <taxon>Actinomycetota</taxon>
        <taxon>Actinomycetes</taxon>
        <taxon>Micrococcales</taxon>
        <taxon>Intrasporangiaceae</taxon>
        <taxon>Nostocoides</taxon>
    </lineage>
</organism>